<dbReference type="AlphaFoldDB" id="A0A2S3YVU3"/>
<feature type="region of interest" description="Disordered" evidence="1">
    <location>
        <begin position="45"/>
        <end position="65"/>
    </location>
</feature>
<organism evidence="2 3">
    <name type="scientific">Sinorhizobium americanum</name>
    <dbReference type="NCBI Taxonomy" id="194963"/>
    <lineage>
        <taxon>Bacteria</taxon>
        <taxon>Pseudomonadati</taxon>
        <taxon>Pseudomonadota</taxon>
        <taxon>Alphaproteobacteria</taxon>
        <taxon>Hyphomicrobiales</taxon>
        <taxon>Rhizobiaceae</taxon>
        <taxon>Sinorhizobium/Ensifer group</taxon>
        <taxon>Sinorhizobium</taxon>
    </lineage>
</organism>
<dbReference type="EMBL" id="LODU01000001">
    <property type="protein sequence ID" value="POH35727.1"/>
    <property type="molecule type" value="Genomic_DNA"/>
</dbReference>
<dbReference type="RefSeq" id="WP_097526779.1">
    <property type="nucleotide sequence ID" value="NZ_LODU01000001.1"/>
</dbReference>
<sequence>MTYLDEDAERAVQLFMAEYAVSRDEALRLIVRDWLIGHAYLSQSEEGELTKREPEGDAEIALGGA</sequence>
<evidence type="ECO:0000313" key="2">
    <source>
        <dbReference type="EMBL" id="POH35727.1"/>
    </source>
</evidence>
<name>A0A2S3YVU3_9HYPH</name>
<evidence type="ECO:0000256" key="1">
    <source>
        <dbReference type="SAM" id="MobiDB-lite"/>
    </source>
</evidence>
<gene>
    <name evidence="2" type="ORF">ATY31_00380</name>
</gene>
<protein>
    <submittedName>
        <fullName evidence="2">Uncharacterized protein</fullName>
    </submittedName>
</protein>
<accession>A0A2S3YVU3</accession>
<reference evidence="2 3" key="1">
    <citation type="journal article" date="2014" name="Syst. Appl. Microbiol.">
        <title>Microsymbionts of Phaseolus vulgaris in acid and alkaline soils of Mexico.</title>
        <authorList>
            <person name="Verastegui-Valdes M.M."/>
            <person name="Zhang Y.J."/>
            <person name="Rivera-Orduna F.N."/>
            <person name="Cheng H.P."/>
            <person name="Sui X.H."/>
            <person name="Wang E.T."/>
        </authorList>
    </citation>
    <scope>NUCLEOTIDE SEQUENCE [LARGE SCALE GENOMIC DNA]</scope>
    <source>
        <strain evidence="2 3">FG01</strain>
    </source>
</reference>
<comment type="caution">
    <text evidence="2">The sequence shown here is derived from an EMBL/GenBank/DDBJ whole genome shotgun (WGS) entry which is preliminary data.</text>
</comment>
<proteinExistence type="predicted"/>
<evidence type="ECO:0000313" key="3">
    <source>
        <dbReference type="Proteomes" id="UP000237511"/>
    </source>
</evidence>
<dbReference type="Proteomes" id="UP000237511">
    <property type="component" value="Unassembled WGS sequence"/>
</dbReference>